<dbReference type="AlphaFoldDB" id="A0A4Y2HX17"/>
<reference evidence="1 2" key="1">
    <citation type="journal article" date="2019" name="Sci. Rep.">
        <title>Orb-weaving spider Araneus ventricosus genome elucidates the spidroin gene catalogue.</title>
        <authorList>
            <person name="Kono N."/>
            <person name="Nakamura H."/>
            <person name="Ohtoshi R."/>
            <person name="Moran D.A.P."/>
            <person name="Shinohara A."/>
            <person name="Yoshida Y."/>
            <person name="Fujiwara M."/>
            <person name="Mori M."/>
            <person name="Tomita M."/>
            <person name="Arakawa K."/>
        </authorList>
    </citation>
    <scope>NUCLEOTIDE SEQUENCE [LARGE SCALE GENOMIC DNA]</scope>
</reference>
<dbReference type="EMBL" id="BGPR01183365">
    <property type="protein sequence ID" value="GBM69496.1"/>
    <property type="molecule type" value="Genomic_DNA"/>
</dbReference>
<gene>
    <name evidence="1" type="ORF">AVEN_210270_1</name>
</gene>
<evidence type="ECO:0000313" key="1">
    <source>
        <dbReference type="EMBL" id="GBM69496.1"/>
    </source>
</evidence>
<name>A0A4Y2HX17_ARAVE</name>
<dbReference type="Proteomes" id="UP000499080">
    <property type="component" value="Unassembled WGS sequence"/>
</dbReference>
<protein>
    <submittedName>
        <fullName evidence="1">Uncharacterized protein</fullName>
    </submittedName>
</protein>
<evidence type="ECO:0000313" key="2">
    <source>
        <dbReference type="Proteomes" id="UP000499080"/>
    </source>
</evidence>
<feature type="non-terminal residue" evidence="1">
    <location>
        <position position="1"/>
    </location>
</feature>
<organism evidence="1 2">
    <name type="scientific">Araneus ventricosus</name>
    <name type="common">Orbweaver spider</name>
    <name type="synonym">Epeira ventricosa</name>
    <dbReference type="NCBI Taxonomy" id="182803"/>
    <lineage>
        <taxon>Eukaryota</taxon>
        <taxon>Metazoa</taxon>
        <taxon>Ecdysozoa</taxon>
        <taxon>Arthropoda</taxon>
        <taxon>Chelicerata</taxon>
        <taxon>Arachnida</taxon>
        <taxon>Araneae</taxon>
        <taxon>Araneomorphae</taxon>
        <taxon>Entelegynae</taxon>
        <taxon>Araneoidea</taxon>
        <taxon>Araneidae</taxon>
        <taxon>Araneus</taxon>
    </lineage>
</organism>
<sequence length="91" mass="10705">EDVVCHSDVCICFRVVSVHPGLVTYKRWVLCAFFKTFGRSQLPSFRLIRVQLRRDKLCTSSSNHLTGLREWIHKRSPLLVPTRRWSFFGLI</sequence>
<accession>A0A4Y2HX17</accession>
<keyword evidence="2" id="KW-1185">Reference proteome</keyword>
<comment type="caution">
    <text evidence="1">The sequence shown here is derived from an EMBL/GenBank/DDBJ whole genome shotgun (WGS) entry which is preliminary data.</text>
</comment>
<proteinExistence type="predicted"/>